<dbReference type="RefSeq" id="WP_368008881.1">
    <property type="nucleotide sequence ID" value="NZ_JAMXFF010000049.1"/>
</dbReference>
<keyword evidence="5 8" id="KW-0812">Transmembrane</keyword>
<keyword evidence="6 8" id="KW-1133">Transmembrane helix</keyword>
<evidence type="ECO:0000256" key="7">
    <source>
        <dbReference type="ARBA" id="ARBA00023136"/>
    </source>
</evidence>
<evidence type="ECO:0000259" key="9">
    <source>
        <dbReference type="Pfam" id="PF01061"/>
    </source>
</evidence>
<evidence type="ECO:0000256" key="4">
    <source>
        <dbReference type="ARBA" id="ARBA00022475"/>
    </source>
</evidence>
<dbReference type="EMBL" id="JAMXFF010000049">
    <property type="protein sequence ID" value="MCT7969415.1"/>
    <property type="molecule type" value="Genomic_DNA"/>
</dbReference>
<feature type="transmembrane region" description="Helical" evidence="8">
    <location>
        <begin position="196"/>
        <end position="214"/>
    </location>
</feature>
<sequence length="282" mass="31447">MRPEYIIYTPQSELRHPKRMFRQMWRDLLAARSLAWRLMIRDISAQYRQSFLGIAWAFIPPIAMAVGFTLAGNARAISIGETDIPYPAYVMFSTALWQTFVESLQGPVQASTDAKPMLARVKFPREALILAKLGEVGFNFGIKMILICALFLIFRVPVSWTIILAPVALIHLILLGTFFGILLAPLGLLYKDVSKGLTMLTGLWLFITPVVYPVPNEGTFATIVKLNPVTPLLVTTRELATTGILSQQTGFWVASLFTLLGLVVTWVGFRIALPFAIERVSS</sequence>
<feature type="transmembrane region" description="Helical" evidence="8">
    <location>
        <begin position="51"/>
        <end position="71"/>
    </location>
</feature>
<proteinExistence type="inferred from homology"/>
<gene>
    <name evidence="10" type="ORF">NG799_24160</name>
</gene>
<keyword evidence="4" id="KW-1003">Cell membrane</keyword>
<comment type="subcellular location">
    <subcellularLocation>
        <location evidence="1">Cell inner membrane</location>
        <topology evidence="1">Multi-pass membrane protein</topology>
    </subcellularLocation>
</comment>
<name>A0ABT2MXF5_9CYAN</name>
<comment type="similarity">
    <text evidence="2">Belongs to the ABC-2 integral membrane protein family.</text>
</comment>
<keyword evidence="7 8" id="KW-0472">Membrane</keyword>
<evidence type="ECO:0000256" key="8">
    <source>
        <dbReference type="SAM" id="Phobius"/>
    </source>
</evidence>
<dbReference type="PANTHER" id="PTHR30413">
    <property type="entry name" value="INNER MEMBRANE TRANSPORT PERMEASE"/>
    <property type="match status" value="1"/>
</dbReference>
<keyword evidence="11" id="KW-1185">Reference proteome</keyword>
<feature type="transmembrane region" description="Helical" evidence="8">
    <location>
        <begin position="251"/>
        <end position="273"/>
    </location>
</feature>
<keyword evidence="3" id="KW-0813">Transport</keyword>
<feature type="domain" description="ABC-2 type transporter transmembrane" evidence="9">
    <location>
        <begin position="36"/>
        <end position="233"/>
    </location>
</feature>
<evidence type="ECO:0000256" key="1">
    <source>
        <dbReference type="ARBA" id="ARBA00004429"/>
    </source>
</evidence>
<organism evidence="10 11">
    <name type="scientific">Laspinema palackyanum D2a</name>
    <dbReference type="NCBI Taxonomy" id="2953684"/>
    <lineage>
        <taxon>Bacteria</taxon>
        <taxon>Bacillati</taxon>
        <taxon>Cyanobacteriota</taxon>
        <taxon>Cyanophyceae</taxon>
        <taxon>Oscillatoriophycideae</taxon>
        <taxon>Oscillatoriales</taxon>
        <taxon>Laspinemataceae</taxon>
        <taxon>Laspinema</taxon>
        <taxon>Laspinema palackyanum</taxon>
    </lineage>
</organism>
<dbReference type="PANTHER" id="PTHR30413:SF8">
    <property type="entry name" value="TRANSPORT PERMEASE PROTEIN"/>
    <property type="match status" value="1"/>
</dbReference>
<feature type="transmembrane region" description="Helical" evidence="8">
    <location>
        <begin position="127"/>
        <end position="154"/>
    </location>
</feature>
<dbReference type="Pfam" id="PF01061">
    <property type="entry name" value="ABC2_membrane"/>
    <property type="match status" value="1"/>
</dbReference>
<feature type="transmembrane region" description="Helical" evidence="8">
    <location>
        <begin position="160"/>
        <end position="184"/>
    </location>
</feature>
<protein>
    <submittedName>
        <fullName evidence="10">ABC transporter permease</fullName>
    </submittedName>
</protein>
<accession>A0ABT2MXF5</accession>
<evidence type="ECO:0000256" key="6">
    <source>
        <dbReference type="ARBA" id="ARBA00022989"/>
    </source>
</evidence>
<evidence type="ECO:0000256" key="2">
    <source>
        <dbReference type="ARBA" id="ARBA00007783"/>
    </source>
</evidence>
<reference evidence="10 11" key="1">
    <citation type="journal article" date="2022" name="Front. Microbiol.">
        <title>High genomic differentiation and limited gene flow indicate recent cryptic speciation within the genus Laspinema (cyanobacteria).</title>
        <authorList>
            <person name="Stanojkovic A."/>
            <person name="Skoupy S."/>
            <person name="Skaloud P."/>
            <person name="Dvorak P."/>
        </authorList>
    </citation>
    <scope>NUCLEOTIDE SEQUENCE [LARGE SCALE GENOMIC DNA]</scope>
    <source>
        <strain evidence="10 11">D2a</strain>
    </source>
</reference>
<evidence type="ECO:0000313" key="10">
    <source>
        <dbReference type="EMBL" id="MCT7969415.1"/>
    </source>
</evidence>
<evidence type="ECO:0000313" key="11">
    <source>
        <dbReference type="Proteomes" id="UP001525890"/>
    </source>
</evidence>
<evidence type="ECO:0000256" key="3">
    <source>
        <dbReference type="ARBA" id="ARBA00022448"/>
    </source>
</evidence>
<dbReference type="InterPro" id="IPR013525">
    <property type="entry name" value="ABC2_TM"/>
</dbReference>
<dbReference type="Proteomes" id="UP001525890">
    <property type="component" value="Unassembled WGS sequence"/>
</dbReference>
<evidence type="ECO:0000256" key="5">
    <source>
        <dbReference type="ARBA" id="ARBA00022692"/>
    </source>
</evidence>
<comment type="caution">
    <text evidence="10">The sequence shown here is derived from an EMBL/GenBank/DDBJ whole genome shotgun (WGS) entry which is preliminary data.</text>
</comment>